<protein>
    <submittedName>
        <fullName evidence="9">MFS general substrate transporter</fullName>
    </submittedName>
</protein>
<feature type="transmembrane region" description="Helical" evidence="7">
    <location>
        <begin position="205"/>
        <end position="226"/>
    </location>
</feature>
<feature type="compositionally biased region" description="Gly residues" evidence="6">
    <location>
        <begin position="108"/>
        <end position="121"/>
    </location>
</feature>
<organism evidence="9 10">
    <name type="scientific">Chloropicon primus</name>
    <dbReference type="NCBI Taxonomy" id="1764295"/>
    <lineage>
        <taxon>Eukaryota</taxon>
        <taxon>Viridiplantae</taxon>
        <taxon>Chlorophyta</taxon>
        <taxon>Chloropicophyceae</taxon>
        <taxon>Chloropicales</taxon>
        <taxon>Chloropicaceae</taxon>
        <taxon>Chloropicon</taxon>
    </lineage>
</organism>
<dbReference type="InterPro" id="IPR011701">
    <property type="entry name" value="MFS"/>
</dbReference>
<evidence type="ECO:0000313" key="9">
    <source>
        <dbReference type="EMBL" id="QDZ21729.1"/>
    </source>
</evidence>
<dbReference type="Pfam" id="PF07690">
    <property type="entry name" value="MFS_1"/>
    <property type="match status" value="1"/>
</dbReference>
<dbReference type="GO" id="GO:0022857">
    <property type="term" value="F:transmembrane transporter activity"/>
    <property type="evidence" value="ECO:0007669"/>
    <property type="project" value="InterPro"/>
</dbReference>
<dbReference type="EMBL" id="CP031039">
    <property type="protein sequence ID" value="QDZ21729.1"/>
    <property type="molecule type" value="Genomic_DNA"/>
</dbReference>
<dbReference type="OrthoDB" id="2985014at2759"/>
<feature type="transmembrane region" description="Helical" evidence="7">
    <location>
        <begin position="352"/>
        <end position="372"/>
    </location>
</feature>
<dbReference type="PANTHER" id="PTHR11662">
    <property type="entry name" value="SOLUTE CARRIER FAMILY 17"/>
    <property type="match status" value="1"/>
</dbReference>
<feature type="transmembrane region" description="Helical" evidence="7">
    <location>
        <begin position="517"/>
        <end position="537"/>
    </location>
</feature>
<evidence type="ECO:0000256" key="1">
    <source>
        <dbReference type="ARBA" id="ARBA00004141"/>
    </source>
</evidence>
<accession>A0A5B8MMP0</accession>
<feature type="domain" description="Major facilitator superfamily (MFS) profile" evidence="8">
    <location>
        <begin position="137"/>
        <end position="543"/>
    </location>
</feature>
<feature type="transmembrane region" description="Helical" evidence="7">
    <location>
        <begin position="293"/>
        <end position="315"/>
    </location>
</feature>
<feature type="region of interest" description="Disordered" evidence="6">
    <location>
        <begin position="1"/>
        <end position="54"/>
    </location>
</feature>
<feature type="compositionally biased region" description="Basic and acidic residues" evidence="6">
    <location>
        <begin position="27"/>
        <end position="37"/>
    </location>
</feature>
<keyword evidence="10" id="KW-1185">Reference proteome</keyword>
<proteinExistence type="inferred from homology"/>
<dbReference type="AlphaFoldDB" id="A0A5B8MMP0"/>
<evidence type="ECO:0000256" key="2">
    <source>
        <dbReference type="ARBA" id="ARBA00022692"/>
    </source>
</evidence>
<dbReference type="InterPro" id="IPR036259">
    <property type="entry name" value="MFS_trans_sf"/>
</dbReference>
<evidence type="ECO:0000256" key="7">
    <source>
        <dbReference type="SAM" id="Phobius"/>
    </source>
</evidence>
<dbReference type="STRING" id="1764295.A0A5B8MMP0"/>
<reference evidence="9 10" key="1">
    <citation type="submission" date="2018-07" db="EMBL/GenBank/DDBJ databases">
        <title>The complete nuclear genome of the prasinophyte Chloropicon primus (CCMP1205).</title>
        <authorList>
            <person name="Pombert J.-F."/>
            <person name="Otis C."/>
            <person name="Turmel M."/>
            <person name="Lemieux C."/>
        </authorList>
    </citation>
    <scope>NUCLEOTIDE SEQUENCE [LARGE SCALE GENOMIC DNA]</scope>
    <source>
        <strain evidence="9 10">CCMP1205</strain>
    </source>
</reference>
<evidence type="ECO:0000256" key="5">
    <source>
        <dbReference type="ARBA" id="ARBA00024362"/>
    </source>
</evidence>
<feature type="transmembrane region" description="Helical" evidence="7">
    <location>
        <begin position="452"/>
        <end position="472"/>
    </location>
</feature>
<feature type="transmembrane region" description="Helical" evidence="7">
    <location>
        <begin position="484"/>
        <end position="511"/>
    </location>
</feature>
<dbReference type="GO" id="GO:0016020">
    <property type="term" value="C:membrane"/>
    <property type="evidence" value="ECO:0007669"/>
    <property type="project" value="UniProtKB-SubCell"/>
</dbReference>
<keyword evidence="2 7" id="KW-0812">Transmembrane</keyword>
<dbReference type="PANTHER" id="PTHR11662:SF446">
    <property type="entry name" value="SODIUM-DEPENDENT PHOSPHATE TRANSPORT PROTEIN 1, CHLOROPLASTIC"/>
    <property type="match status" value="1"/>
</dbReference>
<dbReference type="InterPro" id="IPR020846">
    <property type="entry name" value="MFS_dom"/>
</dbReference>
<dbReference type="Gene3D" id="1.20.1250.20">
    <property type="entry name" value="MFS general substrate transporter like domains"/>
    <property type="match status" value="2"/>
</dbReference>
<evidence type="ECO:0000256" key="3">
    <source>
        <dbReference type="ARBA" id="ARBA00022989"/>
    </source>
</evidence>
<feature type="transmembrane region" description="Helical" evidence="7">
    <location>
        <begin position="232"/>
        <end position="254"/>
    </location>
</feature>
<comment type="similarity">
    <text evidence="5">Belongs to the major facilitator superfamily. Sodium/anion cotransporter (TC 2.A.1.14) family.</text>
</comment>
<keyword evidence="3 7" id="KW-1133">Transmembrane helix</keyword>
<dbReference type="SUPFAM" id="SSF103473">
    <property type="entry name" value="MFS general substrate transporter"/>
    <property type="match status" value="1"/>
</dbReference>
<dbReference type="PROSITE" id="PS50850">
    <property type="entry name" value="MFS"/>
    <property type="match status" value="1"/>
</dbReference>
<feature type="transmembrane region" description="Helical" evidence="7">
    <location>
        <begin position="266"/>
        <end position="287"/>
    </location>
</feature>
<evidence type="ECO:0000256" key="6">
    <source>
        <dbReference type="SAM" id="MobiDB-lite"/>
    </source>
</evidence>
<gene>
    <name evidence="9" type="ORF">A3770_06p42470</name>
</gene>
<feature type="transmembrane region" description="Helical" evidence="7">
    <location>
        <begin position="392"/>
        <end position="415"/>
    </location>
</feature>
<dbReference type="Proteomes" id="UP000316726">
    <property type="component" value="Chromosome 6"/>
</dbReference>
<evidence type="ECO:0000313" key="10">
    <source>
        <dbReference type="Proteomes" id="UP000316726"/>
    </source>
</evidence>
<keyword evidence="4 7" id="KW-0472">Membrane</keyword>
<evidence type="ECO:0000256" key="4">
    <source>
        <dbReference type="ARBA" id="ARBA00023136"/>
    </source>
</evidence>
<name>A0A5B8MMP0_9CHLO</name>
<sequence>MVTSSSRCRVHHSSELGQLTGGRRRGSSREGTRHEATGSRAGGQRAATAERPSPLLVCGAGGRPGSFQCARARVLDSGSDDFFRSSDGTAAGSSYYYRRSDRELRNQGRGGGVGTTEGTAGGCSAVQSSSGKGWRLQIFIVGTAMLLCNLDRVAMGILAVPLIQEFSLSMTELGVLQSSYLWGYLVGQIPAGLASDKYGGVEVMLVGLFVWSLATCGTALAKYAAAPLTIAIASRVLMGLGSSVALPAVAATVAKEVPANQRARSTTISYALFNIGNVVANLCTPYVSEFLGWHWSFAIYGALGVVWTAVCFYLLRGARARRQKSAVTLKELHAEPPKKPVNILQAVRKKKLWAQLLILAYCHSTIGLGYFTLQSWIPAFMAKDLGIVSLKVAGLCTALVWLATAFNTAFVGVVADKLLSKIEFWKVRRIAMTISTIIPAACFFVLSTTSNPLVGVFCILIGLVSWSFDYAGFHPYIVEVSGKYSGTVLSFTNSAGVIAGIAGNIATGYLVGLEGNFTRVFRILAGVYLLSCILWNLTMKGEKLELV</sequence>
<comment type="subcellular location">
    <subcellularLocation>
        <location evidence="1">Membrane</location>
        <topology evidence="1">Multi-pass membrane protein</topology>
    </subcellularLocation>
</comment>
<dbReference type="InterPro" id="IPR050382">
    <property type="entry name" value="MFS_Na/Anion_cotransporter"/>
</dbReference>
<evidence type="ECO:0000259" key="8">
    <source>
        <dbReference type="PROSITE" id="PS50850"/>
    </source>
</evidence>
<feature type="region of interest" description="Disordered" evidence="6">
    <location>
        <begin position="106"/>
        <end position="129"/>
    </location>
</feature>